<evidence type="ECO:0000313" key="11">
    <source>
        <dbReference type="Proteomes" id="UP000095347"/>
    </source>
</evidence>
<organism evidence="10 11">
    <name type="scientific">Magnetovibrio blakemorei</name>
    <dbReference type="NCBI Taxonomy" id="28181"/>
    <lineage>
        <taxon>Bacteria</taxon>
        <taxon>Pseudomonadati</taxon>
        <taxon>Pseudomonadota</taxon>
        <taxon>Alphaproteobacteria</taxon>
        <taxon>Rhodospirillales</taxon>
        <taxon>Magnetovibrionaceae</taxon>
        <taxon>Magnetovibrio</taxon>
    </lineage>
</organism>
<keyword evidence="11" id="KW-1185">Reference proteome</keyword>
<dbReference type="CDD" id="cd01949">
    <property type="entry name" value="GGDEF"/>
    <property type="match status" value="1"/>
</dbReference>
<keyword evidence="3" id="KW-1003">Cell membrane</keyword>
<dbReference type="SUPFAM" id="SSF55073">
    <property type="entry name" value="Nucleotide cyclase"/>
    <property type="match status" value="1"/>
</dbReference>
<dbReference type="AlphaFoldDB" id="A0A1E5QAX5"/>
<keyword evidence="6 8" id="KW-0472">Membrane</keyword>
<dbReference type="PANTHER" id="PTHR45138:SF9">
    <property type="entry name" value="DIGUANYLATE CYCLASE DGCM-RELATED"/>
    <property type="match status" value="1"/>
</dbReference>
<name>A0A1E5QAX5_9PROT</name>
<dbReference type="GO" id="GO:0052621">
    <property type="term" value="F:diguanylate cyclase activity"/>
    <property type="evidence" value="ECO:0007669"/>
    <property type="project" value="UniProtKB-EC"/>
</dbReference>
<dbReference type="InterPro" id="IPR000160">
    <property type="entry name" value="GGDEF_dom"/>
</dbReference>
<dbReference type="Pfam" id="PF02743">
    <property type="entry name" value="dCache_1"/>
    <property type="match status" value="1"/>
</dbReference>
<dbReference type="GO" id="GO:0005886">
    <property type="term" value="C:plasma membrane"/>
    <property type="evidence" value="ECO:0007669"/>
    <property type="project" value="UniProtKB-SubCell"/>
</dbReference>
<dbReference type="Pfam" id="PF00990">
    <property type="entry name" value="GGDEF"/>
    <property type="match status" value="1"/>
</dbReference>
<protein>
    <recommendedName>
        <fullName evidence="2">diguanylate cyclase</fullName>
        <ecNumber evidence="2">2.7.7.65</ecNumber>
    </recommendedName>
</protein>
<dbReference type="PANTHER" id="PTHR45138">
    <property type="entry name" value="REGULATORY COMPONENTS OF SENSORY TRANSDUCTION SYSTEM"/>
    <property type="match status" value="1"/>
</dbReference>
<dbReference type="GO" id="GO:1902201">
    <property type="term" value="P:negative regulation of bacterial-type flagellum-dependent cell motility"/>
    <property type="evidence" value="ECO:0007669"/>
    <property type="project" value="TreeGrafter"/>
</dbReference>
<dbReference type="EMBL" id="MCGG01000009">
    <property type="protein sequence ID" value="OEJ69059.1"/>
    <property type="molecule type" value="Genomic_DNA"/>
</dbReference>
<dbReference type="InterPro" id="IPR043128">
    <property type="entry name" value="Rev_trsase/Diguanyl_cyclase"/>
</dbReference>
<evidence type="ECO:0000313" key="10">
    <source>
        <dbReference type="EMBL" id="OEJ69059.1"/>
    </source>
</evidence>
<dbReference type="Proteomes" id="UP000095347">
    <property type="component" value="Unassembled WGS sequence"/>
</dbReference>
<comment type="caution">
    <text evidence="10">The sequence shown here is derived from an EMBL/GenBank/DDBJ whole genome shotgun (WGS) entry which is preliminary data.</text>
</comment>
<evidence type="ECO:0000259" key="9">
    <source>
        <dbReference type="PROSITE" id="PS50887"/>
    </source>
</evidence>
<proteinExistence type="predicted"/>
<evidence type="ECO:0000256" key="5">
    <source>
        <dbReference type="ARBA" id="ARBA00022989"/>
    </source>
</evidence>
<evidence type="ECO:0000256" key="2">
    <source>
        <dbReference type="ARBA" id="ARBA00012528"/>
    </source>
</evidence>
<comment type="subcellular location">
    <subcellularLocation>
        <location evidence="1">Cell membrane</location>
        <topology evidence="1">Multi-pass membrane protein</topology>
    </subcellularLocation>
</comment>
<evidence type="ECO:0000256" key="7">
    <source>
        <dbReference type="ARBA" id="ARBA00034247"/>
    </source>
</evidence>
<dbReference type="EC" id="2.7.7.65" evidence="2"/>
<evidence type="ECO:0000256" key="1">
    <source>
        <dbReference type="ARBA" id="ARBA00004651"/>
    </source>
</evidence>
<reference evidence="11" key="1">
    <citation type="submission" date="2016-07" db="EMBL/GenBank/DDBJ databases">
        <authorList>
            <person name="Florea S."/>
            <person name="Webb J.S."/>
            <person name="Jaromczyk J."/>
            <person name="Schardl C.L."/>
        </authorList>
    </citation>
    <scope>NUCLEOTIDE SEQUENCE [LARGE SCALE GENOMIC DNA]</scope>
    <source>
        <strain evidence="11">MV-1</strain>
    </source>
</reference>
<dbReference type="STRING" id="28181.BEN30_04955"/>
<evidence type="ECO:0000256" key="6">
    <source>
        <dbReference type="ARBA" id="ARBA00023136"/>
    </source>
</evidence>
<evidence type="ECO:0000256" key="8">
    <source>
        <dbReference type="SAM" id="Phobius"/>
    </source>
</evidence>
<evidence type="ECO:0000256" key="4">
    <source>
        <dbReference type="ARBA" id="ARBA00022692"/>
    </source>
</evidence>
<keyword evidence="5 8" id="KW-1133">Transmembrane helix</keyword>
<evidence type="ECO:0000256" key="3">
    <source>
        <dbReference type="ARBA" id="ARBA00022475"/>
    </source>
</evidence>
<dbReference type="NCBIfam" id="TIGR00254">
    <property type="entry name" value="GGDEF"/>
    <property type="match status" value="1"/>
</dbReference>
<feature type="transmembrane region" description="Helical" evidence="8">
    <location>
        <begin position="288"/>
        <end position="310"/>
    </location>
</feature>
<comment type="catalytic activity">
    <reaction evidence="7">
        <text>2 GTP = 3',3'-c-di-GMP + 2 diphosphate</text>
        <dbReference type="Rhea" id="RHEA:24898"/>
        <dbReference type="ChEBI" id="CHEBI:33019"/>
        <dbReference type="ChEBI" id="CHEBI:37565"/>
        <dbReference type="ChEBI" id="CHEBI:58805"/>
        <dbReference type="EC" id="2.7.7.65"/>
    </reaction>
</comment>
<dbReference type="Gene3D" id="3.30.450.20">
    <property type="entry name" value="PAS domain"/>
    <property type="match status" value="1"/>
</dbReference>
<dbReference type="PROSITE" id="PS50887">
    <property type="entry name" value="GGDEF"/>
    <property type="match status" value="1"/>
</dbReference>
<dbReference type="RefSeq" id="WP_069956913.1">
    <property type="nucleotide sequence ID" value="NZ_MCGG01000009.1"/>
</dbReference>
<dbReference type="CDD" id="cd18773">
    <property type="entry name" value="PDC1_HK_sensor"/>
    <property type="match status" value="1"/>
</dbReference>
<dbReference type="FunFam" id="3.30.70.270:FF:000001">
    <property type="entry name" value="Diguanylate cyclase domain protein"/>
    <property type="match status" value="1"/>
</dbReference>
<dbReference type="InterPro" id="IPR033479">
    <property type="entry name" value="dCache_1"/>
</dbReference>
<dbReference type="Gene3D" id="3.30.70.270">
    <property type="match status" value="1"/>
</dbReference>
<dbReference type="GO" id="GO:0043709">
    <property type="term" value="P:cell adhesion involved in single-species biofilm formation"/>
    <property type="evidence" value="ECO:0007669"/>
    <property type="project" value="TreeGrafter"/>
</dbReference>
<dbReference type="OrthoDB" id="9812260at2"/>
<gene>
    <name evidence="10" type="ORF">BEN30_04955</name>
</gene>
<dbReference type="SMART" id="SM00267">
    <property type="entry name" value="GGDEF"/>
    <property type="match status" value="1"/>
</dbReference>
<feature type="domain" description="GGDEF" evidence="9">
    <location>
        <begin position="351"/>
        <end position="481"/>
    </location>
</feature>
<keyword evidence="4 8" id="KW-0812">Transmembrane</keyword>
<dbReference type="InterPro" id="IPR029787">
    <property type="entry name" value="Nucleotide_cyclase"/>
</dbReference>
<dbReference type="InterPro" id="IPR050469">
    <property type="entry name" value="Diguanylate_Cyclase"/>
</dbReference>
<sequence>MINLSLRTKLIALVTLILLVGFAATNILNFEVSKGVLRTTILENELPLSSNNIYSAIQADLLRPIFISSLMANDTFVQDWVLEDEIDADRMTRYLAQIRQRYETFTSYFISAKTLRYYHYEGVSRTLSETNPEDRWFFAARDMEDPYVVNVDFNYQQNHNITIFINYRVVDSEGHFLGVTGVGLGLGSVSDLVKTYQQKFRRHVYFVDDAGLIRVHAQPDIAGKTTIFDVDGLGKIAKQVLTKDHGSYSYDSHNGKILLTTRYIPELKWHLFIELPESEALENMRSGFYRNLLIAPAVILITIFLIGYSINIFQRRLEELAITDKLTGLNNRQHFDFTLSQAVKRFGRDGRAFSLLMMDIDHFKDINDEMGHLAGDNAIRLAAKIISENARESDLTCRWGGEEFVILAPECSAQDAHRLSDAIRDAIRNAALFPDHPERTITMSIGIAEIRVGDTEVSLIGRADRAMYKAKSNGRDRTEFA</sequence>
<accession>A0A1E5QAX5</accession>